<reference evidence="3" key="1">
    <citation type="journal article" date="2018" name="Nat. Microbiol.">
        <title>Leveraging single-cell genomics to expand the fungal tree of life.</title>
        <authorList>
            <person name="Ahrendt S.R."/>
            <person name="Quandt C.A."/>
            <person name="Ciobanu D."/>
            <person name="Clum A."/>
            <person name="Salamov A."/>
            <person name="Andreopoulos B."/>
            <person name="Cheng J.F."/>
            <person name="Woyke T."/>
            <person name="Pelin A."/>
            <person name="Henrissat B."/>
            <person name="Reynolds N.K."/>
            <person name="Benny G.L."/>
            <person name="Smith M.E."/>
            <person name="James T.Y."/>
            <person name="Grigoriev I.V."/>
        </authorList>
    </citation>
    <scope>NUCLEOTIDE SEQUENCE [LARGE SCALE GENOMIC DNA]</scope>
</reference>
<sequence length="301" mass="31508">MTKNHLQRFSARFGAERGLGLQSGLGIGEDGVTGLRTGNPTPAPVRQSKPTTTAAHPATVHPSNSVIIERPAPITSKSSIAPSPTPTSDAKTSSKTPAPNLKPSLHTLEPLEDGLASASGTDMPGILRGDSDKEEADGGGFRRTKIKKRIFSAGTGVEEGEDWGERATRKAPVIKPRNSFEDSGVEFTKGRHHGLLIEGGALRVGVVRVVDEEGADGSTPEAFAHILDALEVVIDVFPCSANVENRAGSRNATFAQIPAGEWTVLVAIACAFDQRREDPPPDCSFGSGGSDSAGEALTLDE</sequence>
<gene>
    <name evidence="2" type="ORF">BDK51DRAFT_49925</name>
</gene>
<dbReference type="Proteomes" id="UP000269721">
    <property type="component" value="Unassembled WGS sequence"/>
</dbReference>
<feature type="compositionally biased region" description="Polar residues" evidence="1">
    <location>
        <begin position="75"/>
        <end position="97"/>
    </location>
</feature>
<feature type="compositionally biased region" description="Low complexity" evidence="1">
    <location>
        <begin position="50"/>
        <end position="62"/>
    </location>
</feature>
<evidence type="ECO:0000313" key="3">
    <source>
        <dbReference type="Proteomes" id="UP000269721"/>
    </source>
</evidence>
<keyword evidence="3" id="KW-1185">Reference proteome</keyword>
<dbReference type="EMBL" id="KZ996384">
    <property type="protein sequence ID" value="RKO88949.1"/>
    <property type="molecule type" value="Genomic_DNA"/>
</dbReference>
<feature type="compositionally biased region" description="Gly residues" evidence="1">
    <location>
        <begin position="21"/>
        <end position="31"/>
    </location>
</feature>
<proteinExistence type="predicted"/>
<feature type="region of interest" description="Disordered" evidence="1">
    <location>
        <begin position="278"/>
        <end position="301"/>
    </location>
</feature>
<protein>
    <submittedName>
        <fullName evidence="2">Uncharacterized protein</fullName>
    </submittedName>
</protein>
<dbReference type="AlphaFoldDB" id="A0A4P9W8T9"/>
<organism evidence="2 3">
    <name type="scientific">Blyttiomyces helicus</name>
    <dbReference type="NCBI Taxonomy" id="388810"/>
    <lineage>
        <taxon>Eukaryota</taxon>
        <taxon>Fungi</taxon>
        <taxon>Fungi incertae sedis</taxon>
        <taxon>Chytridiomycota</taxon>
        <taxon>Chytridiomycota incertae sedis</taxon>
        <taxon>Chytridiomycetes</taxon>
        <taxon>Chytridiomycetes incertae sedis</taxon>
        <taxon>Blyttiomyces</taxon>
    </lineage>
</organism>
<feature type="region of interest" description="Disordered" evidence="1">
    <location>
        <begin position="17"/>
        <end position="141"/>
    </location>
</feature>
<accession>A0A4P9W8T9</accession>
<evidence type="ECO:0000256" key="1">
    <source>
        <dbReference type="SAM" id="MobiDB-lite"/>
    </source>
</evidence>
<evidence type="ECO:0000313" key="2">
    <source>
        <dbReference type="EMBL" id="RKO88949.1"/>
    </source>
</evidence>
<name>A0A4P9W8T9_9FUNG</name>